<reference evidence="3" key="2">
    <citation type="submission" date="2019-09" db="UniProtKB">
        <authorList>
            <consortium name="WormBaseParasite"/>
        </authorList>
    </citation>
    <scope>IDENTIFICATION</scope>
</reference>
<accession>A0A183G5E3</accession>
<dbReference type="Proteomes" id="UP000050761">
    <property type="component" value="Unassembled WGS sequence"/>
</dbReference>
<gene>
    <name evidence="1" type="ORF">HPBE_LOCUS16831</name>
</gene>
<name>A0A183G5E3_HELPZ</name>
<protein>
    <submittedName>
        <fullName evidence="3">DUF4140 domain-containing protein</fullName>
    </submittedName>
</protein>
<proteinExistence type="predicted"/>
<dbReference type="EMBL" id="UZAH01029637">
    <property type="protein sequence ID" value="VDP07146.1"/>
    <property type="molecule type" value="Genomic_DNA"/>
</dbReference>
<dbReference type="WBParaSite" id="HPBE_0001683201-mRNA-1">
    <property type="protein sequence ID" value="HPBE_0001683201-mRNA-1"/>
    <property type="gene ID" value="HPBE_0001683201"/>
</dbReference>
<accession>A0A3P8EJ97</accession>
<evidence type="ECO:0000313" key="1">
    <source>
        <dbReference type="EMBL" id="VDP07146.1"/>
    </source>
</evidence>
<keyword evidence="2" id="KW-1185">Reference proteome</keyword>
<organism evidence="2 3">
    <name type="scientific">Heligmosomoides polygyrus</name>
    <name type="common">Parasitic roundworm</name>
    <dbReference type="NCBI Taxonomy" id="6339"/>
    <lineage>
        <taxon>Eukaryota</taxon>
        <taxon>Metazoa</taxon>
        <taxon>Ecdysozoa</taxon>
        <taxon>Nematoda</taxon>
        <taxon>Chromadorea</taxon>
        <taxon>Rhabditida</taxon>
        <taxon>Rhabditina</taxon>
        <taxon>Rhabditomorpha</taxon>
        <taxon>Strongyloidea</taxon>
        <taxon>Heligmosomidae</taxon>
        <taxon>Heligmosomoides</taxon>
    </lineage>
</organism>
<sequence length="80" mass="8642">MEQGPPNGAERLGRALAAPLARPLSVAGADEAAEITEVGEWKRARLDCDELFVSSAGYETELGADRVKVTSSRRRAVQMR</sequence>
<evidence type="ECO:0000313" key="2">
    <source>
        <dbReference type="Proteomes" id="UP000050761"/>
    </source>
</evidence>
<reference evidence="1 2" key="1">
    <citation type="submission" date="2018-11" db="EMBL/GenBank/DDBJ databases">
        <authorList>
            <consortium name="Pathogen Informatics"/>
        </authorList>
    </citation>
    <scope>NUCLEOTIDE SEQUENCE [LARGE SCALE GENOMIC DNA]</scope>
</reference>
<evidence type="ECO:0000313" key="3">
    <source>
        <dbReference type="WBParaSite" id="HPBE_0001683201-mRNA-1"/>
    </source>
</evidence>
<dbReference type="AlphaFoldDB" id="A0A183G5E3"/>